<organism evidence="1 2">
    <name type="scientific">Choristoneura fumiferana</name>
    <name type="common">Spruce budworm moth</name>
    <name type="synonym">Archips fumiferana</name>
    <dbReference type="NCBI Taxonomy" id="7141"/>
    <lineage>
        <taxon>Eukaryota</taxon>
        <taxon>Metazoa</taxon>
        <taxon>Ecdysozoa</taxon>
        <taxon>Arthropoda</taxon>
        <taxon>Hexapoda</taxon>
        <taxon>Insecta</taxon>
        <taxon>Pterygota</taxon>
        <taxon>Neoptera</taxon>
        <taxon>Endopterygota</taxon>
        <taxon>Lepidoptera</taxon>
        <taxon>Glossata</taxon>
        <taxon>Ditrysia</taxon>
        <taxon>Tortricoidea</taxon>
        <taxon>Tortricidae</taxon>
        <taxon>Tortricinae</taxon>
        <taxon>Choristoneura</taxon>
    </lineage>
</organism>
<dbReference type="EMBL" id="CM046102">
    <property type="protein sequence ID" value="KAI8440151.1"/>
    <property type="molecule type" value="Genomic_DNA"/>
</dbReference>
<gene>
    <name evidence="1" type="ORF">MSG28_001547</name>
</gene>
<dbReference type="Proteomes" id="UP001064048">
    <property type="component" value="Chromosome 2"/>
</dbReference>
<accession>A0ACC0KVF0</accession>
<proteinExistence type="predicted"/>
<evidence type="ECO:0000313" key="2">
    <source>
        <dbReference type="Proteomes" id="UP001064048"/>
    </source>
</evidence>
<sequence length="745" mass="83483">MTMTDTSSGNLRKEVLEEIVNRKKMGDKKFHSETSLQHYGEEDQPDYDDVETDKDPGVMNASVNGASSSEEAPARRRTMSQPGPMSGNLLTATAARAARRRPPRNVNYAADIERSESNERQTPKVITPSRGDDSGSATPVGDRNSPLPYNGTYRSNGDVKSLNSYRIYTSPNEMRFGTPRKRSVITMDAQSIRSVETQAPAPTSPEDNKRLTREYMNIILSSIYAIILITFGLIIYLSEPFVDIHNASTEEFGPSTPGTPGSENFKPNMIPPPTLIPLKHAYCFSHGRHSGSFYLKLGAAGFAMGHLIHSVLLLANQIAYITDEDVNNDVCVDYMRMALDIFNPMYCFVQLYFVFKYSNVIILRAKGLACYAFMHIIGSSLCFWVSTIVRETVLALTIYAYTQYGPGGPYERNETDTKSWTTVSTEQNRMFDISGLYNEECVGSTTIMGVIESFSPYLYPFSVEFNILIVAIYYIIWSCIGNCENEDTNNTDGTSSIGDHNTVCQIPTANEDNDFTSNIVIYADCHASNRGMFMGLVLMVIVVGMLIIGFTLSSTEDLLSIGYLLNDVTKLGLHALMLFAALFAYNQTRKLDINEHPISLLDDILLFICIPAFFLETVLSLVATINILNVVKTVDLILMMIQVVLQTALLVDGLRRCSNSRKLRRKKPGRELLMFLIIANVGMWILNTFSYKSPESLDERYEFYGKVTWTVLGHISLPLIMFYRFHSSVCFVDMWDSAYKPGSEH</sequence>
<name>A0ACC0KVF0_CHOFU</name>
<keyword evidence="2" id="KW-1185">Reference proteome</keyword>
<evidence type="ECO:0000313" key="1">
    <source>
        <dbReference type="EMBL" id="KAI8440151.1"/>
    </source>
</evidence>
<protein>
    <submittedName>
        <fullName evidence="1">Uncharacterized protein</fullName>
    </submittedName>
</protein>
<comment type="caution">
    <text evidence="1">The sequence shown here is derived from an EMBL/GenBank/DDBJ whole genome shotgun (WGS) entry which is preliminary data.</text>
</comment>
<reference evidence="1 2" key="1">
    <citation type="journal article" date="2022" name="Genome Biol. Evol.">
        <title>The Spruce Budworm Genome: Reconstructing the Evolutionary History of Antifreeze Proteins.</title>
        <authorList>
            <person name="Beliveau C."/>
            <person name="Gagne P."/>
            <person name="Picq S."/>
            <person name="Vernygora O."/>
            <person name="Keeling C.I."/>
            <person name="Pinkney K."/>
            <person name="Doucet D."/>
            <person name="Wen F."/>
            <person name="Johnston J.S."/>
            <person name="Maaroufi H."/>
            <person name="Boyle B."/>
            <person name="Laroche J."/>
            <person name="Dewar K."/>
            <person name="Juretic N."/>
            <person name="Blackburn G."/>
            <person name="Nisole A."/>
            <person name="Brunet B."/>
            <person name="Brandao M."/>
            <person name="Lumley L."/>
            <person name="Duan J."/>
            <person name="Quan G."/>
            <person name="Lucarotti C.J."/>
            <person name="Roe A.D."/>
            <person name="Sperling F.A.H."/>
            <person name="Levesque R.C."/>
            <person name="Cusson M."/>
        </authorList>
    </citation>
    <scope>NUCLEOTIDE SEQUENCE [LARGE SCALE GENOMIC DNA]</scope>
    <source>
        <strain evidence="1">Glfc:IPQL:Cfum</strain>
    </source>
</reference>